<evidence type="ECO:0000313" key="2">
    <source>
        <dbReference type="Proteomes" id="UP000250235"/>
    </source>
</evidence>
<evidence type="ECO:0000313" key="1">
    <source>
        <dbReference type="EMBL" id="KZV42392.1"/>
    </source>
</evidence>
<gene>
    <name evidence="1" type="ORF">F511_25823</name>
</gene>
<dbReference type="Proteomes" id="UP000250235">
    <property type="component" value="Unassembled WGS sequence"/>
</dbReference>
<accession>A0A2Z7C6D7</accession>
<protein>
    <submittedName>
        <fullName evidence="1">Uncharacterized protein</fullName>
    </submittedName>
</protein>
<reference evidence="1 2" key="1">
    <citation type="journal article" date="2015" name="Proc. Natl. Acad. Sci. U.S.A.">
        <title>The resurrection genome of Boea hygrometrica: A blueprint for survival of dehydration.</title>
        <authorList>
            <person name="Xiao L."/>
            <person name="Yang G."/>
            <person name="Zhang L."/>
            <person name="Yang X."/>
            <person name="Zhao S."/>
            <person name="Ji Z."/>
            <person name="Zhou Q."/>
            <person name="Hu M."/>
            <person name="Wang Y."/>
            <person name="Chen M."/>
            <person name="Xu Y."/>
            <person name="Jin H."/>
            <person name="Xiao X."/>
            <person name="Hu G."/>
            <person name="Bao F."/>
            <person name="Hu Y."/>
            <person name="Wan P."/>
            <person name="Li L."/>
            <person name="Deng X."/>
            <person name="Kuang T."/>
            <person name="Xiang C."/>
            <person name="Zhu J.K."/>
            <person name="Oliver M.J."/>
            <person name="He Y."/>
        </authorList>
    </citation>
    <scope>NUCLEOTIDE SEQUENCE [LARGE SCALE GENOMIC DNA]</scope>
    <source>
        <strain evidence="2">cv. XS01</strain>
    </source>
</reference>
<name>A0A2Z7C6D7_9LAMI</name>
<organism evidence="1 2">
    <name type="scientific">Dorcoceras hygrometricum</name>
    <dbReference type="NCBI Taxonomy" id="472368"/>
    <lineage>
        <taxon>Eukaryota</taxon>
        <taxon>Viridiplantae</taxon>
        <taxon>Streptophyta</taxon>
        <taxon>Embryophyta</taxon>
        <taxon>Tracheophyta</taxon>
        <taxon>Spermatophyta</taxon>
        <taxon>Magnoliopsida</taxon>
        <taxon>eudicotyledons</taxon>
        <taxon>Gunneridae</taxon>
        <taxon>Pentapetalae</taxon>
        <taxon>asterids</taxon>
        <taxon>lamiids</taxon>
        <taxon>Lamiales</taxon>
        <taxon>Gesneriaceae</taxon>
        <taxon>Didymocarpoideae</taxon>
        <taxon>Trichosporeae</taxon>
        <taxon>Loxocarpinae</taxon>
        <taxon>Dorcoceras</taxon>
    </lineage>
</organism>
<proteinExistence type="predicted"/>
<sequence length="190" mass="20806">MSTTGQPPCAAAPPSRTHECARRARWPRNAGLVQRDRCAIGGRRMAPLRERRSGAGCRYAHRLREIEGSAWRAMMSDVGRPLRAGVAPPRATMGEAARCEAPLAGRNVAPLLPRRCAMDGRSRSRRWSTHAAHWLRTMRAARATLCVCRVRSFFVAAAAGRPPLPRCSGDVLTAGLNSFRVWFGPVPGSR</sequence>
<dbReference type="AlphaFoldDB" id="A0A2Z7C6D7"/>
<keyword evidence="2" id="KW-1185">Reference proteome</keyword>
<dbReference type="EMBL" id="KQ999080">
    <property type="protein sequence ID" value="KZV42392.1"/>
    <property type="molecule type" value="Genomic_DNA"/>
</dbReference>